<proteinExistence type="predicted"/>
<comment type="caution">
    <text evidence="1">The sequence shown here is derived from an EMBL/GenBank/DDBJ whole genome shotgun (WGS) entry which is preliminary data.</text>
</comment>
<dbReference type="AlphaFoldDB" id="A0A3M7SET8"/>
<evidence type="ECO:0000313" key="2">
    <source>
        <dbReference type="Proteomes" id="UP000276133"/>
    </source>
</evidence>
<name>A0A3M7SET8_BRAPC</name>
<keyword evidence="2" id="KW-1185">Reference proteome</keyword>
<sequence length="82" mass="9863">MVFMSRPSLKNENCQNFLIFFLQTFFPCNFEEFHSNNYLTCYVKFELMNIKINEPALLDLIPKNIKQFLFHLLWNSAKLHAI</sequence>
<reference evidence="1 2" key="1">
    <citation type="journal article" date="2018" name="Sci. Rep.">
        <title>Genomic signatures of local adaptation to the degree of environmental predictability in rotifers.</title>
        <authorList>
            <person name="Franch-Gras L."/>
            <person name="Hahn C."/>
            <person name="Garcia-Roger E.M."/>
            <person name="Carmona M.J."/>
            <person name="Serra M."/>
            <person name="Gomez A."/>
        </authorList>
    </citation>
    <scope>NUCLEOTIDE SEQUENCE [LARGE SCALE GENOMIC DNA]</scope>
    <source>
        <strain evidence="1">HYR1</strain>
    </source>
</reference>
<protein>
    <submittedName>
        <fullName evidence="1">Uncharacterized protein</fullName>
    </submittedName>
</protein>
<dbReference type="EMBL" id="REGN01001503">
    <property type="protein sequence ID" value="RNA34282.1"/>
    <property type="molecule type" value="Genomic_DNA"/>
</dbReference>
<evidence type="ECO:0000313" key="1">
    <source>
        <dbReference type="EMBL" id="RNA34282.1"/>
    </source>
</evidence>
<accession>A0A3M7SET8</accession>
<dbReference type="Proteomes" id="UP000276133">
    <property type="component" value="Unassembled WGS sequence"/>
</dbReference>
<gene>
    <name evidence="1" type="ORF">BpHYR1_029818</name>
</gene>
<organism evidence="1 2">
    <name type="scientific">Brachionus plicatilis</name>
    <name type="common">Marine rotifer</name>
    <name type="synonym">Brachionus muelleri</name>
    <dbReference type="NCBI Taxonomy" id="10195"/>
    <lineage>
        <taxon>Eukaryota</taxon>
        <taxon>Metazoa</taxon>
        <taxon>Spiralia</taxon>
        <taxon>Gnathifera</taxon>
        <taxon>Rotifera</taxon>
        <taxon>Eurotatoria</taxon>
        <taxon>Monogononta</taxon>
        <taxon>Pseudotrocha</taxon>
        <taxon>Ploima</taxon>
        <taxon>Brachionidae</taxon>
        <taxon>Brachionus</taxon>
    </lineage>
</organism>